<name>A0ABY4WBZ6_9BACL</name>
<keyword evidence="2" id="KW-1185">Reference proteome</keyword>
<accession>A0ABY4WBZ6</accession>
<dbReference type="RefSeq" id="WP_251870519.1">
    <property type="nucleotide sequence ID" value="NZ_CP098755.1"/>
</dbReference>
<dbReference type="Pfam" id="PF11899">
    <property type="entry name" value="DUF3419"/>
    <property type="match status" value="1"/>
</dbReference>
<protein>
    <submittedName>
        <fullName evidence="1">BtaA family protein</fullName>
    </submittedName>
</protein>
<sequence length="357" mass="40754">MPEIYFSQIREDSRVERTLLRQFRPRRIVTIGSGGCTSLSLLQDDVELVYAIDQNPAQAALIECKKAAMAHLSRDEFLAFIGESEGADRLVTYQRLAPLLPTYARAYWDAHPELLAAGVNQCGVTERFYRFIGSNLRKNVIADELWNELLSCTSIAQQVSFSQNYLQSDAWRTAVKILLSKTTHLQFFPAFMFAQARENDFGTFFESMFQRELHTRLLAQNYFFTQFLFSSYLLDQPEGTPHYLSEAGYEEARRNLDKLHIIPSTLQEALPRLDQIDAFFLSNVFDWATHQQQEEIGHALLHAKAASAVLLYRNMLASPPLSKEWSASFSVDEQLSAEMTALESSMMYRQITVGVLS</sequence>
<organism evidence="1 2">
    <name type="scientific">Brevibacillus ruminantium</name>
    <dbReference type="NCBI Taxonomy" id="2950604"/>
    <lineage>
        <taxon>Bacteria</taxon>
        <taxon>Bacillati</taxon>
        <taxon>Bacillota</taxon>
        <taxon>Bacilli</taxon>
        <taxon>Bacillales</taxon>
        <taxon>Paenibacillaceae</taxon>
        <taxon>Brevibacillus</taxon>
    </lineage>
</organism>
<dbReference type="Proteomes" id="UP001056500">
    <property type="component" value="Chromosome"/>
</dbReference>
<evidence type="ECO:0000313" key="2">
    <source>
        <dbReference type="Proteomes" id="UP001056500"/>
    </source>
</evidence>
<gene>
    <name evidence="1" type="ORF">NDK47_14750</name>
</gene>
<evidence type="ECO:0000313" key="1">
    <source>
        <dbReference type="EMBL" id="USG63437.1"/>
    </source>
</evidence>
<dbReference type="InterPro" id="IPR021829">
    <property type="entry name" value="DUF3419"/>
</dbReference>
<reference evidence="1" key="1">
    <citation type="submission" date="2022-06" db="EMBL/GenBank/DDBJ databases">
        <title>Genome sequencing of Brevibacillus sp. BB3-R1.</title>
        <authorList>
            <person name="Heo J."/>
            <person name="Lee D."/>
            <person name="Won M."/>
            <person name="Han B.-H."/>
            <person name="Hong S.-B."/>
            <person name="Kwon S.-W."/>
        </authorList>
    </citation>
    <scope>NUCLEOTIDE SEQUENCE</scope>
    <source>
        <strain evidence="1">BB3-R1</strain>
    </source>
</reference>
<proteinExistence type="predicted"/>
<dbReference type="PANTHER" id="PTHR47473:SF1">
    <property type="entry name" value="METHYLTRANSFERASE DOMAIN-CONTAINING PROTEIN"/>
    <property type="match status" value="1"/>
</dbReference>
<dbReference type="EMBL" id="CP098755">
    <property type="protein sequence ID" value="USG63437.1"/>
    <property type="molecule type" value="Genomic_DNA"/>
</dbReference>
<dbReference type="PANTHER" id="PTHR47473">
    <property type="entry name" value="BTA1P"/>
    <property type="match status" value="1"/>
</dbReference>